<accession>A0A9N9CZH3</accession>
<dbReference type="AlphaFoldDB" id="A0A9N9CZH3"/>
<sequence>QLNVVDQDSPNVDESNDLQTNHNKDIDNVSVIQESNSSEIPNANAPDIFNDGQEADLIGLLYKIYVKIIKIIDNRFM</sequence>
<gene>
    <name evidence="2" type="ORF">RFULGI_LOCUS7349</name>
</gene>
<name>A0A9N9CZH3_9GLOM</name>
<organism evidence="2 3">
    <name type="scientific">Racocetra fulgida</name>
    <dbReference type="NCBI Taxonomy" id="60492"/>
    <lineage>
        <taxon>Eukaryota</taxon>
        <taxon>Fungi</taxon>
        <taxon>Fungi incertae sedis</taxon>
        <taxon>Mucoromycota</taxon>
        <taxon>Glomeromycotina</taxon>
        <taxon>Glomeromycetes</taxon>
        <taxon>Diversisporales</taxon>
        <taxon>Gigasporaceae</taxon>
        <taxon>Racocetra</taxon>
    </lineage>
</organism>
<feature type="region of interest" description="Disordered" evidence="1">
    <location>
        <begin position="1"/>
        <end position="23"/>
    </location>
</feature>
<dbReference type="Proteomes" id="UP000789396">
    <property type="component" value="Unassembled WGS sequence"/>
</dbReference>
<feature type="compositionally biased region" description="Polar residues" evidence="1">
    <location>
        <begin position="1"/>
        <end position="21"/>
    </location>
</feature>
<evidence type="ECO:0000313" key="3">
    <source>
        <dbReference type="Proteomes" id="UP000789396"/>
    </source>
</evidence>
<reference evidence="2" key="1">
    <citation type="submission" date="2021-06" db="EMBL/GenBank/DDBJ databases">
        <authorList>
            <person name="Kallberg Y."/>
            <person name="Tangrot J."/>
            <person name="Rosling A."/>
        </authorList>
    </citation>
    <scope>NUCLEOTIDE SEQUENCE</scope>
    <source>
        <strain evidence="2">IN212</strain>
    </source>
</reference>
<comment type="caution">
    <text evidence="2">The sequence shown here is derived from an EMBL/GenBank/DDBJ whole genome shotgun (WGS) entry which is preliminary data.</text>
</comment>
<evidence type="ECO:0000256" key="1">
    <source>
        <dbReference type="SAM" id="MobiDB-lite"/>
    </source>
</evidence>
<dbReference type="EMBL" id="CAJVPZ010010561">
    <property type="protein sequence ID" value="CAG8620792.1"/>
    <property type="molecule type" value="Genomic_DNA"/>
</dbReference>
<protein>
    <submittedName>
        <fullName evidence="2">14371_t:CDS:1</fullName>
    </submittedName>
</protein>
<proteinExistence type="predicted"/>
<feature type="non-terminal residue" evidence="2">
    <location>
        <position position="77"/>
    </location>
</feature>
<keyword evidence="3" id="KW-1185">Reference proteome</keyword>
<dbReference type="OrthoDB" id="2427446at2759"/>
<evidence type="ECO:0000313" key="2">
    <source>
        <dbReference type="EMBL" id="CAG8620792.1"/>
    </source>
</evidence>